<dbReference type="Proteomes" id="UP000602198">
    <property type="component" value="Unassembled WGS sequence"/>
</dbReference>
<evidence type="ECO:0000313" key="2">
    <source>
        <dbReference type="EMBL" id="MBL1078517.1"/>
    </source>
</evidence>
<gene>
    <name evidence="2" type="ORF">JK358_29340</name>
</gene>
<organism evidence="2 3">
    <name type="scientific">Nocardia acididurans</name>
    <dbReference type="NCBI Taxonomy" id="2802282"/>
    <lineage>
        <taxon>Bacteria</taxon>
        <taxon>Bacillati</taxon>
        <taxon>Actinomycetota</taxon>
        <taxon>Actinomycetes</taxon>
        <taxon>Mycobacteriales</taxon>
        <taxon>Nocardiaceae</taxon>
        <taxon>Nocardia</taxon>
    </lineage>
</organism>
<dbReference type="Pfam" id="PF13827">
    <property type="entry name" value="DUF4189"/>
    <property type="match status" value="1"/>
</dbReference>
<keyword evidence="3" id="KW-1185">Reference proteome</keyword>
<evidence type="ECO:0000259" key="1">
    <source>
        <dbReference type="Pfam" id="PF13827"/>
    </source>
</evidence>
<sequence>MGILLSVTRFGGIAAVSIACTLGATGIAEAAPQYYGAIALSRLQNRAITVTDQQSKVSADAAAIRDCDFYDCEIVLRFSNGCAAIVQGADGKWGWATGGTREEAEQIAVASLGESNPPFPDLGSATARAASVVASTCTKNAG</sequence>
<reference evidence="2 3" key="1">
    <citation type="submission" date="2021-01" db="EMBL/GenBank/DDBJ databases">
        <title>WGS of actinomycetes isolated from Thailand.</title>
        <authorList>
            <person name="Thawai C."/>
        </authorList>
    </citation>
    <scope>NUCLEOTIDE SEQUENCE [LARGE SCALE GENOMIC DNA]</scope>
    <source>
        <strain evidence="2 3">LPG 2</strain>
    </source>
</reference>
<accession>A0ABS1MD68</accession>
<protein>
    <submittedName>
        <fullName evidence="2">DUF4189 domain-containing protein</fullName>
    </submittedName>
</protein>
<name>A0ABS1MD68_9NOCA</name>
<feature type="domain" description="DUF4189" evidence="1">
    <location>
        <begin position="35"/>
        <end position="114"/>
    </location>
</feature>
<evidence type="ECO:0000313" key="3">
    <source>
        <dbReference type="Proteomes" id="UP000602198"/>
    </source>
</evidence>
<dbReference type="InterPro" id="IPR025240">
    <property type="entry name" value="DUF4189"/>
</dbReference>
<proteinExistence type="predicted"/>
<dbReference type="EMBL" id="JAERRJ010000012">
    <property type="protein sequence ID" value="MBL1078517.1"/>
    <property type="molecule type" value="Genomic_DNA"/>
</dbReference>
<comment type="caution">
    <text evidence="2">The sequence shown here is derived from an EMBL/GenBank/DDBJ whole genome shotgun (WGS) entry which is preliminary data.</text>
</comment>